<dbReference type="InterPro" id="IPR050194">
    <property type="entry name" value="Glycosyltransferase_grp1"/>
</dbReference>
<protein>
    <submittedName>
        <fullName evidence="1">Glycosyltransferase family 4 protein</fullName>
    </submittedName>
</protein>
<dbReference type="Pfam" id="PF13692">
    <property type="entry name" value="Glyco_trans_1_4"/>
    <property type="match status" value="1"/>
</dbReference>
<dbReference type="RefSeq" id="WP_338201152.1">
    <property type="nucleotide sequence ID" value="NZ_JAEKNR010000101.1"/>
</dbReference>
<evidence type="ECO:0000313" key="1">
    <source>
        <dbReference type="EMBL" id="MBJ7598280.1"/>
    </source>
</evidence>
<dbReference type="Proteomes" id="UP000612893">
    <property type="component" value="Unassembled WGS sequence"/>
</dbReference>
<keyword evidence="2" id="KW-1185">Reference proteome</keyword>
<dbReference type="PANTHER" id="PTHR45947">
    <property type="entry name" value="SULFOQUINOVOSYL TRANSFERASE SQD2"/>
    <property type="match status" value="1"/>
</dbReference>
<dbReference type="Gene3D" id="3.40.50.2000">
    <property type="entry name" value="Glycogen Phosphorylase B"/>
    <property type="match status" value="2"/>
</dbReference>
<dbReference type="SUPFAM" id="SSF53756">
    <property type="entry name" value="UDP-Glycosyltransferase/glycogen phosphorylase"/>
    <property type="match status" value="1"/>
</dbReference>
<sequence>MRNPLRQPAMSPDAAVSSATEAIAEAAAPIRGSGSIGASRRIVLVCNRFGEGVAGGAEQLLRELGRGLRERGWEVDVTASAARNHYTWENEFRVGESIEDGIRVLRFRAEQQRRSRDRRRIGDMIGAGAEVSVPDQYRWMNAGVRVPEMYEYLVDHASDYRAIVLAPYGFWTTFAGAQVAPERTILLPCLHDEPEAYLEIYRPIFEGSRGLWFQTEPEAELARRIFQLPDRTSIIGSGVDVPAAYDPEGFRRRHGIQGRFALFAGRREWGKGWPELLRGLEHAQGALADPLPLVTCGVGDLGRIPAGLRVIDVGYLSDQERSDAMAAAFVYLQPSRVESFSRTIMEAWLAGTPVVANAASAVVNWHCQRSRAGLAYRDDFELTECLRLLLERPALGDAMAARGRQYVLENYRWGDVLKRAERLIEEWT</sequence>
<proteinExistence type="predicted"/>
<accession>A0A934N2P9</accession>
<gene>
    <name evidence="1" type="ORF">JF922_09370</name>
</gene>
<organism evidence="1 2">
    <name type="scientific">Candidatus Nephthysia bennettiae</name>
    <dbReference type="NCBI Taxonomy" id="3127016"/>
    <lineage>
        <taxon>Bacteria</taxon>
        <taxon>Bacillati</taxon>
        <taxon>Candidatus Dormiibacterota</taxon>
        <taxon>Candidatus Dormibacteria</taxon>
        <taxon>Candidatus Dormibacterales</taxon>
        <taxon>Candidatus Dormibacteraceae</taxon>
        <taxon>Candidatus Nephthysia</taxon>
    </lineage>
</organism>
<name>A0A934N2P9_9BACT</name>
<comment type="caution">
    <text evidence="1">The sequence shown here is derived from an EMBL/GenBank/DDBJ whole genome shotgun (WGS) entry which is preliminary data.</text>
</comment>
<reference evidence="1" key="1">
    <citation type="submission" date="2020-10" db="EMBL/GenBank/DDBJ databases">
        <title>Ca. Dormibacterota MAGs.</title>
        <authorList>
            <person name="Montgomery K."/>
        </authorList>
    </citation>
    <scope>NUCLEOTIDE SEQUENCE [LARGE SCALE GENOMIC DNA]</scope>
    <source>
        <strain evidence="1">SC8812_S17_10</strain>
    </source>
</reference>
<dbReference type="AlphaFoldDB" id="A0A934N2P9"/>
<dbReference type="EMBL" id="JAEKNR010000101">
    <property type="protein sequence ID" value="MBJ7598280.1"/>
    <property type="molecule type" value="Genomic_DNA"/>
</dbReference>
<evidence type="ECO:0000313" key="2">
    <source>
        <dbReference type="Proteomes" id="UP000612893"/>
    </source>
</evidence>
<dbReference type="PANTHER" id="PTHR45947:SF3">
    <property type="entry name" value="SULFOQUINOVOSYL TRANSFERASE SQD2"/>
    <property type="match status" value="1"/>
</dbReference>
<dbReference type="CDD" id="cd03801">
    <property type="entry name" value="GT4_PimA-like"/>
    <property type="match status" value="1"/>
</dbReference>